<feature type="chain" id="PRO_5036907273" evidence="1">
    <location>
        <begin position="24"/>
        <end position="86"/>
    </location>
</feature>
<protein>
    <submittedName>
        <fullName evidence="3">Uncharacterized protein</fullName>
    </submittedName>
</protein>
<accession>A0A914W3Y0</accession>
<dbReference type="Proteomes" id="UP000887566">
    <property type="component" value="Unplaced"/>
</dbReference>
<evidence type="ECO:0000313" key="3">
    <source>
        <dbReference type="WBParaSite" id="PSAMB.scaffold297size58470.g4306.t1"/>
    </source>
</evidence>
<dbReference type="PANTHER" id="PTHR37475:SF1">
    <property type="entry name" value="ZYGOTE-SPECIFIC PROTEIN"/>
    <property type="match status" value="1"/>
</dbReference>
<name>A0A914W3Y0_9BILA</name>
<proteinExistence type="predicted"/>
<dbReference type="WBParaSite" id="PSAMB.scaffold297size58470.g4306.t1">
    <property type="protein sequence ID" value="PSAMB.scaffold297size58470.g4306.t1"/>
    <property type="gene ID" value="PSAMB.scaffold297size58470.g4306"/>
</dbReference>
<dbReference type="AlphaFoldDB" id="A0A914W3Y0"/>
<evidence type="ECO:0000313" key="2">
    <source>
        <dbReference type="Proteomes" id="UP000887566"/>
    </source>
</evidence>
<keyword evidence="1" id="KW-0732">Signal</keyword>
<feature type="signal peptide" evidence="1">
    <location>
        <begin position="1"/>
        <end position="23"/>
    </location>
</feature>
<reference evidence="3" key="1">
    <citation type="submission" date="2022-11" db="UniProtKB">
        <authorList>
            <consortium name="WormBaseParasite"/>
        </authorList>
    </citation>
    <scope>IDENTIFICATION</scope>
</reference>
<sequence>MSTSKASLVILIIALAVAPPVEGGPALGTLCVTACNAGVVTCYTAAGLVFGTVTAGIGAWPAVAGCSLAQGACMATCAVSFVTPTI</sequence>
<evidence type="ECO:0000256" key="1">
    <source>
        <dbReference type="SAM" id="SignalP"/>
    </source>
</evidence>
<keyword evidence="2" id="KW-1185">Reference proteome</keyword>
<dbReference type="PANTHER" id="PTHR37475">
    <property type="entry name" value="ZYGOTE-SPECIFIC CLASS V COPY B GENE PROTEIN"/>
    <property type="match status" value="1"/>
</dbReference>
<organism evidence="2 3">
    <name type="scientific">Plectus sambesii</name>
    <dbReference type="NCBI Taxonomy" id="2011161"/>
    <lineage>
        <taxon>Eukaryota</taxon>
        <taxon>Metazoa</taxon>
        <taxon>Ecdysozoa</taxon>
        <taxon>Nematoda</taxon>
        <taxon>Chromadorea</taxon>
        <taxon>Plectida</taxon>
        <taxon>Plectina</taxon>
        <taxon>Plectoidea</taxon>
        <taxon>Plectidae</taxon>
        <taxon>Plectus</taxon>
    </lineage>
</organism>